<evidence type="ECO:0000313" key="3">
    <source>
        <dbReference type="Proteomes" id="UP000093412"/>
    </source>
</evidence>
<sequence length="38" mass="4267">MSATWADVVGTAVCLALLFASAWWAGRTDERRKREGRK</sequence>
<name>A0ABX2Y8I5_9CELL</name>
<dbReference type="EMBL" id="MAQA01000007">
    <property type="protein sequence ID" value="OCI32331.1"/>
    <property type="molecule type" value="Genomic_DNA"/>
</dbReference>
<reference evidence="2 3" key="1">
    <citation type="submission" date="2016-06" db="EMBL/GenBank/DDBJ databases">
        <title>Genome sequence of Oerskovia enterophila DSM 43852.</title>
        <authorList>
            <person name="Poehlein A."/>
            <person name="Jag V."/>
            <person name="Bengelsdorf F.R."/>
            <person name="Daniel R."/>
            <person name="Duerre P."/>
        </authorList>
    </citation>
    <scope>NUCLEOTIDE SEQUENCE [LARGE SCALE GENOMIC DNA]</scope>
    <source>
        <strain evidence="2 3">DSM 43852</strain>
    </source>
</reference>
<comment type="caution">
    <text evidence="2">The sequence shown here is derived from an EMBL/GenBank/DDBJ whole genome shotgun (WGS) entry which is preliminary data.</text>
</comment>
<feature type="transmembrane region" description="Helical" evidence="1">
    <location>
        <begin position="6"/>
        <end position="25"/>
    </location>
</feature>
<protein>
    <submittedName>
        <fullName evidence="2">Uncharacterized protein</fullName>
    </submittedName>
</protein>
<organism evidence="2 3">
    <name type="scientific">Oerskovia enterophila</name>
    <dbReference type="NCBI Taxonomy" id="43678"/>
    <lineage>
        <taxon>Bacteria</taxon>
        <taxon>Bacillati</taxon>
        <taxon>Actinomycetota</taxon>
        <taxon>Actinomycetes</taxon>
        <taxon>Micrococcales</taxon>
        <taxon>Cellulomonadaceae</taxon>
        <taxon>Oerskovia</taxon>
    </lineage>
</organism>
<keyword evidence="1" id="KW-0812">Transmembrane</keyword>
<keyword evidence="1" id="KW-1133">Transmembrane helix</keyword>
<keyword evidence="1" id="KW-0472">Membrane</keyword>
<keyword evidence="3" id="KW-1185">Reference proteome</keyword>
<accession>A0ABX2Y8I5</accession>
<dbReference type="Proteomes" id="UP000093412">
    <property type="component" value="Unassembled WGS sequence"/>
</dbReference>
<proteinExistence type="predicted"/>
<gene>
    <name evidence="2" type="ORF">OERS_09400</name>
</gene>
<evidence type="ECO:0000256" key="1">
    <source>
        <dbReference type="SAM" id="Phobius"/>
    </source>
</evidence>
<evidence type="ECO:0000313" key="2">
    <source>
        <dbReference type="EMBL" id="OCI32331.1"/>
    </source>
</evidence>